<sequence length="342" mass="38102">MNDDIQPLHVFDLPQLYTKPSAEKLLAALRDLAVLPRTFDSDENQAPKLSPVYGGCVAQYLTGIISSALSWIDTDELREAIWDAASARLCERSGRTAMPSLSRVFRIPVADNIYIPITLHEPSLTSDNLGMKTWVSSYLLARRLHTFRLPQPSLLPLGHDKQLLRVLELGAGTGLVGLSFASLWGANSTVHLTDLPEIVPNLSHNVSMNKDIMLSTGASVTTGVLDWSLKKGMDIGNQEKYQVILAADPLYSSEHPRWLTQTIQRWLSTDKGARVVLEMPLRNAYISQVNELKKRMGNIGLKVLEAGEEIGHDDWEMKDGSPLEVNCWWSVWTWDDEKLCGG</sequence>
<comment type="caution">
    <text evidence="1">The sequence shown here is derived from an EMBL/GenBank/DDBJ whole genome shotgun (WGS) entry which is preliminary data.</text>
</comment>
<reference evidence="1" key="1">
    <citation type="journal article" date="2022" name="bioRxiv">
        <title>Population genetic analysis of Ophidiomyces ophidiicola, the causative agent of snake fungal disease, indicates recent introductions to the USA.</title>
        <authorList>
            <person name="Ladner J.T."/>
            <person name="Palmer J.M."/>
            <person name="Ettinger C.L."/>
            <person name="Stajich J.E."/>
            <person name="Farrell T.M."/>
            <person name="Glorioso B.M."/>
            <person name="Lawson B."/>
            <person name="Price S.J."/>
            <person name="Stengle A.G."/>
            <person name="Grear D.A."/>
            <person name="Lorch J.M."/>
        </authorList>
    </citation>
    <scope>NUCLEOTIDE SEQUENCE</scope>
    <source>
        <strain evidence="1">NWHC 24266-5</strain>
    </source>
</reference>
<evidence type="ECO:0000313" key="1">
    <source>
        <dbReference type="EMBL" id="KAI2382372.1"/>
    </source>
</evidence>
<proteinExistence type="predicted"/>
<dbReference type="EMBL" id="JALBCA010000127">
    <property type="protein sequence ID" value="KAI2382372.1"/>
    <property type="molecule type" value="Genomic_DNA"/>
</dbReference>
<protein>
    <submittedName>
        <fullName evidence="1">Protein-lysine N-methyltransferase rrg1</fullName>
    </submittedName>
</protein>
<name>A0ACB8UPQ7_9EURO</name>
<gene>
    <name evidence="1" type="primary">rrg1</name>
    <name evidence="1" type="ORF">LOY88_006068</name>
</gene>
<organism evidence="1">
    <name type="scientific">Ophidiomyces ophidiicola</name>
    <dbReference type="NCBI Taxonomy" id="1387563"/>
    <lineage>
        <taxon>Eukaryota</taxon>
        <taxon>Fungi</taxon>
        <taxon>Dikarya</taxon>
        <taxon>Ascomycota</taxon>
        <taxon>Pezizomycotina</taxon>
        <taxon>Eurotiomycetes</taxon>
        <taxon>Eurotiomycetidae</taxon>
        <taxon>Onygenales</taxon>
        <taxon>Onygenaceae</taxon>
        <taxon>Ophidiomyces</taxon>
    </lineage>
</organism>
<accession>A0ACB8UPQ7</accession>